<keyword evidence="2" id="KW-1185">Reference proteome</keyword>
<reference evidence="1 2" key="1">
    <citation type="submission" date="2020-10" db="EMBL/GenBank/DDBJ databases">
        <title>Complete genome sequence of Thermosphaera aggregans strain 3507.</title>
        <authorList>
            <person name="Zayulina K.S."/>
            <person name="Elcheninov A.G."/>
            <person name="Toshchakov S.V."/>
            <person name="Kublanov I.V."/>
            <person name="Kochetkova T.V."/>
        </authorList>
    </citation>
    <scope>NUCLEOTIDE SEQUENCE [LARGE SCALE GENOMIC DNA]</scope>
    <source>
        <strain evidence="1 2">3507</strain>
    </source>
</reference>
<gene>
    <name evidence="1" type="ORF">IMZ38_01175</name>
</gene>
<organism evidence="1 2">
    <name type="scientific">Thermosphaera chiliense</name>
    <dbReference type="NCBI Taxonomy" id="3402707"/>
    <lineage>
        <taxon>Archaea</taxon>
        <taxon>Thermoproteota</taxon>
        <taxon>Thermoprotei</taxon>
        <taxon>Desulfurococcales</taxon>
        <taxon>Desulfurococcaceae</taxon>
        <taxon>Thermosphaera</taxon>
    </lineage>
</organism>
<evidence type="ECO:0000313" key="1">
    <source>
        <dbReference type="EMBL" id="QOR94580.1"/>
    </source>
</evidence>
<sequence>MKNVPRGSTVKQSYNRAPATTYPVTVKTEHATNNSLSKIKPISSLVQVSSETEIPLPVDYADNLSAIIKEPKQTIYQKHLAKLTKNTGVKAKDAIFPLSLTIPRS</sequence>
<evidence type="ECO:0000313" key="2">
    <source>
        <dbReference type="Proteomes" id="UP000593766"/>
    </source>
</evidence>
<dbReference type="RefSeq" id="WP_193436377.1">
    <property type="nucleotide sequence ID" value="NZ_CP063144.1"/>
</dbReference>
<dbReference type="AlphaFoldDB" id="A0A7M1UQQ8"/>
<name>A0A7M1UQQ8_9CREN</name>
<dbReference type="GeneID" id="59453987"/>
<dbReference type="EMBL" id="CP063144">
    <property type="protein sequence ID" value="QOR94580.1"/>
    <property type="molecule type" value="Genomic_DNA"/>
</dbReference>
<protein>
    <submittedName>
        <fullName evidence="1">Uncharacterized protein</fullName>
    </submittedName>
</protein>
<proteinExistence type="predicted"/>
<accession>A0A7M1UQQ8</accession>
<dbReference type="KEGG" id="tcs:IMZ38_01175"/>
<dbReference type="Proteomes" id="UP000593766">
    <property type="component" value="Chromosome"/>
</dbReference>